<proteinExistence type="predicted"/>
<feature type="compositionally biased region" description="Low complexity" evidence="1">
    <location>
        <begin position="31"/>
        <end position="41"/>
    </location>
</feature>
<dbReference type="EMBL" id="ATJV01000079">
    <property type="protein sequence ID" value="EPZ14570.1"/>
    <property type="molecule type" value="Genomic_DNA"/>
</dbReference>
<reference evidence="3 4" key="1">
    <citation type="submission" date="2013-06" db="EMBL/GenBank/DDBJ databases">
        <title>Draft genome sequence of Thauera terpenica.</title>
        <authorList>
            <person name="Liu B."/>
            <person name="Frostegard A.H."/>
            <person name="Shapleigh J.P."/>
        </authorList>
    </citation>
    <scope>NUCLEOTIDE SEQUENCE [LARGE SCALE GENOMIC DNA]</scope>
    <source>
        <strain evidence="3 4">58Eu</strain>
    </source>
</reference>
<dbReference type="AlphaFoldDB" id="S9ZBJ7"/>
<feature type="region of interest" description="Disordered" evidence="1">
    <location>
        <begin position="23"/>
        <end position="48"/>
    </location>
</feature>
<evidence type="ECO:0000313" key="4">
    <source>
        <dbReference type="Proteomes" id="UP000015455"/>
    </source>
</evidence>
<evidence type="ECO:0000256" key="2">
    <source>
        <dbReference type="SAM" id="SignalP"/>
    </source>
</evidence>
<dbReference type="eggNOG" id="ENOG5033FU1">
    <property type="taxonomic scope" value="Bacteria"/>
</dbReference>
<dbReference type="OrthoDB" id="8527883at2"/>
<gene>
    <name evidence="3" type="ORF">M622_18460</name>
</gene>
<comment type="caution">
    <text evidence="3">The sequence shown here is derived from an EMBL/GenBank/DDBJ whole genome shotgun (WGS) entry which is preliminary data.</text>
</comment>
<protein>
    <submittedName>
        <fullName evidence="3">Uncharacterized protein</fullName>
    </submittedName>
</protein>
<keyword evidence="2" id="KW-0732">Signal</keyword>
<accession>S9ZBJ7</accession>
<organism evidence="3 4">
    <name type="scientific">Thauera terpenica 58Eu</name>
    <dbReference type="NCBI Taxonomy" id="1348657"/>
    <lineage>
        <taxon>Bacteria</taxon>
        <taxon>Pseudomonadati</taxon>
        <taxon>Pseudomonadota</taxon>
        <taxon>Betaproteobacteria</taxon>
        <taxon>Rhodocyclales</taxon>
        <taxon>Zoogloeaceae</taxon>
        <taxon>Thauera</taxon>
    </lineage>
</organism>
<keyword evidence="4" id="KW-1185">Reference proteome</keyword>
<evidence type="ECO:0000313" key="3">
    <source>
        <dbReference type="EMBL" id="EPZ14570.1"/>
    </source>
</evidence>
<dbReference type="PATRIC" id="fig|1348657.5.peg.2950"/>
<sequence length="109" mass="11890">MSIARAFPMLVLTLGLQSVQAQQPLAPPAAAPATAPQTPAARPEWRDTDAYPFPALATTVADMQNLAHAMQLREFCANARVPDDFVRERLDRFGAMTGRTETCATLLDY</sequence>
<feature type="signal peptide" evidence="2">
    <location>
        <begin position="1"/>
        <end position="21"/>
    </location>
</feature>
<dbReference type="Proteomes" id="UP000015455">
    <property type="component" value="Unassembled WGS sequence"/>
</dbReference>
<evidence type="ECO:0000256" key="1">
    <source>
        <dbReference type="SAM" id="MobiDB-lite"/>
    </source>
</evidence>
<feature type="chain" id="PRO_5004560803" evidence="2">
    <location>
        <begin position="22"/>
        <end position="109"/>
    </location>
</feature>
<name>S9ZBJ7_9RHOO</name>